<proteinExistence type="predicted"/>
<comment type="caution">
    <text evidence="1">The sequence shown here is derived from an EMBL/GenBank/DDBJ whole genome shotgun (WGS) entry which is preliminary data.</text>
</comment>
<gene>
    <name evidence="1" type="ORF">A4H97_22060</name>
</gene>
<dbReference type="InterPro" id="IPR013211">
    <property type="entry name" value="LVIVD"/>
</dbReference>
<dbReference type="Proteomes" id="UP000192610">
    <property type="component" value="Unassembled WGS sequence"/>
</dbReference>
<dbReference type="Gene3D" id="2.130.10.10">
    <property type="entry name" value="YVTN repeat-like/Quinoprotein amine dehydrogenase"/>
    <property type="match status" value="1"/>
</dbReference>
<protein>
    <recommendedName>
        <fullName evidence="3">LVIVD repeat-containing protein</fullName>
    </recommendedName>
</protein>
<dbReference type="AlphaFoldDB" id="A0A1V9F8Q6"/>
<dbReference type="InterPro" id="IPR015943">
    <property type="entry name" value="WD40/YVTN_repeat-like_dom_sf"/>
</dbReference>
<dbReference type="OrthoDB" id="1521841at2"/>
<dbReference type="RefSeq" id="WP_081197484.1">
    <property type="nucleotide sequence ID" value="NZ_FOCZ01000003.1"/>
</dbReference>
<dbReference type="EMBL" id="LVXG01000003">
    <property type="protein sequence ID" value="OQP54651.1"/>
    <property type="molecule type" value="Genomic_DNA"/>
</dbReference>
<dbReference type="STRING" id="354355.SAMN05660816_01927"/>
<organism evidence="1 2">
    <name type="scientific">Niastella yeongjuensis</name>
    <dbReference type="NCBI Taxonomy" id="354355"/>
    <lineage>
        <taxon>Bacteria</taxon>
        <taxon>Pseudomonadati</taxon>
        <taxon>Bacteroidota</taxon>
        <taxon>Chitinophagia</taxon>
        <taxon>Chitinophagales</taxon>
        <taxon>Chitinophagaceae</taxon>
        <taxon>Niastella</taxon>
    </lineage>
</organism>
<evidence type="ECO:0008006" key="3">
    <source>
        <dbReference type="Google" id="ProtNLM"/>
    </source>
</evidence>
<accession>A0A1V9F8Q6</accession>
<sequence>MKRHLMSGLQLTITVMLSLFLTNCDKEKCTRSYTLYDPVYTSLSQVRANMKSNPAQALKNPGKIYIYGNYIFLNESNEGIHIIDNSNPSAPKNLAFVTIPGNIDMAVKGNTLFADSYSDLVAFDISNPLSVTAKKFVNNAFPYRNAYYRYGNNTTDPDSIKVITGWNTHDTVMACPGGPVAYDYSFLASSSAGGFSSQRPAGNGQGGSMARFTLMSDYLYTVSDRELYSFDVSTPQDPKYNNKLVIDNQTIETIYPFKNKLFIGSTTGMYIYDVSTPGTPVRQGTFSHARSCDPVIADDNKAWVTLRSGTTCGSTTNSLEVLDITDLNQPALLKSYTLTSPFGLSKEGNTLFVCDGKDGIKVYNASDAKDLKLIKQISGMETYDVIAWNNRALVVAKDGLYQFDYADMANIRLLSKIGLTQ</sequence>
<evidence type="ECO:0000313" key="1">
    <source>
        <dbReference type="EMBL" id="OQP54651.1"/>
    </source>
</evidence>
<dbReference type="SUPFAM" id="SSF63829">
    <property type="entry name" value="Calcium-dependent phosphotriesterase"/>
    <property type="match status" value="1"/>
</dbReference>
<name>A0A1V9F8Q6_9BACT</name>
<keyword evidence="2" id="KW-1185">Reference proteome</keyword>
<evidence type="ECO:0000313" key="2">
    <source>
        <dbReference type="Proteomes" id="UP000192610"/>
    </source>
</evidence>
<reference evidence="2" key="1">
    <citation type="submission" date="2016-04" db="EMBL/GenBank/DDBJ databases">
        <authorList>
            <person name="Chen L."/>
            <person name="Zhuang W."/>
            <person name="Wang G."/>
        </authorList>
    </citation>
    <scope>NUCLEOTIDE SEQUENCE [LARGE SCALE GENOMIC DNA]</scope>
    <source>
        <strain evidence="2">17621</strain>
    </source>
</reference>
<dbReference type="Pfam" id="PF08309">
    <property type="entry name" value="LVIVD"/>
    <property type="match status" value="2"/>
</dbReference>